<proteinExistence type="inferred from homology"/>
<gene>
    <name evidence="4" type="primary">fliW</name>
    <name evidence="5" type="ORF">ACFL6M_04520</name>
</gene>
<keyword evidence="1 4" id="KW-0963">Cytoplasm</keyword>
<organism evidence="5 6">
    <name type="scientific">Eiseniibacteriota bacterium</name>
    <dbReference type="NCBI Taxonomy" id="2212470"/>
    <lineage>
        <taxon>Bacteria</taxon>
        <taxon>Candidatus Eiseniibacteriota</taxon>
    </lineage>
</organism>
<dbReference type="PANTHER" id="PTHR39190">
    <property type="entry name" value="FLAGELLAR ASSEMBLY FACTOR FLIW"/>
    <property type="match status" value="1"/>
</dbReference>
<keyword evidence="5" id="KW-0966">Cell projection</keyword>
<evidence type="ECO:0000256" key="2">
    <source>
        <dbReference type="ARBA" id="ARBA00022795"/>
    </source>
</evidence>
<dbReference type="Gene3D" id="2.30.290.10">
    <property type="entry name" value="BH3618-like"/>
    <property type="match status" value="1"/>
</dbReference>
<dbReference type="InterPro" id="IPR003775">
    <property type="entry name" value="Flagellar_assembly_factor_FliW"/>
</dbReference>
<evidence type="ECO:0000256" key="3">
    <source>
        <dbReference type="ARBA" id="ARBA00022845"/>
    </source>
</evidence>
<dbReference type="Pfam" id="PF02623">
    <property type="entry name" value="FliW"/>
    <property type="match status" value="1"/>
</dbReference>
<keyword evidence="6" id="KW-1185">Reference proteome</keyword>
<keyword evidence="5" id="KW-0969">Cilium</keyword>
<comment type="subunit">
    <text evidence="4">Interacts with translational regulator CsrA and flagellin(s).</text>
</comment>
<comment type="caution">
    <text evidence="5">The sequence shown here is derived from an EMBL/GenBank/DDBJ whole genome shotgun (WGS) entry which is preliminary data.</text>
</comment>
<dbReference type="Proteomes" id="UP001593833">
    <property type="component" value="Unassembled WGS sequence"/>
</dbReference>
<keyword evidence="4" id="KW-0143">Chaperone</keyword>
<evidence type="ECO:0000313" key="5">
    <source>
        <dbReference type="EMBL" id="MFC1572845.1"/>
    </source>
</evidence>
<evidence type="ECO:0000256" key="1">
    <source>
        <dbReference type="ARBA" id="ARBA00022490"/>
    </source>
</evidence>
<dbReference type="SUPFAM" id="SSF141457">
    <property type="entry name" value="BH3618-like"/>
    <property type="match status" value="1"/>
</dbReference>
<keyword evidence="3 4" id="KW-0810">Translation regulation</keyword>
<comment type="subcellular location">
    <subcellularLocation>
        <location evidence="4">Cytoplasm</location>
    </subcellularLocation>
</comment>
<sequence length="162" mass="17862">MKIETREWGTLDVADDSIVHFKSGFLGFEDHHDFVFVDVEEFKPFLWFLSVDDPTIGFAVADPFYFSPDSFDVNLSAGDEDKLDLREGDSIAVFVVVSIEDNGCKITANLKGPIVLNTRNRRATQLVIYNASACVNQPILNRRTMPLSSAVQGAATKSNAAA</sequence>
<keyword evidence="2 4" id="KW-1005">Bacterial flagellum biogenesis</keyword>
<protein>
    <recommendedName>
        <fullName evidence="4">Flagellar assembly factor FliW</fullName>
    </recommendedName>
</protein>
<keyword evidence="5" id="KW-0282">Flagellum</keyword>
<dbReference type="EMBL" id="JBHPKH010000043">
    <property type="protein sequence ID" value="MFC1572845.1"/>
    <property type="molecule type" value="Genomic_DNA"/>
</dbReference>
<dbReference type="PANTHER" id="PTHR39190:SF1">
    <property type="entry name" value="FLAGELLAR ASSEMBLY FACTOR FLIW"/>
    <property type="match status" value="1"/>
</dbReference>
<name>A0ABV6YKK0_UNCEI</name>
<evidence type="ECO:0000313" key="6">
    <source>
        <dbReference type="Proteomes" id="UP001593833"/>
    </source>
</evidence>
<dbReference type="InterPro" id="IPR024046">
    <property type="entry name" value="Flagellar_assmbl_FliW_dom_sf"/>
</dbReference>
<accession>A0ABV6YKK0</accession>
<comment type="similarity">
    <text evidence="4">Belongs to the FliW family.</text>
</comment>
<evidence type="ECO:0000256" key="4">
    <source>
        <dbReference type="HAMAP-Rule" id="MF_01185"/>
    </source>
</evidence>
<reference evidence="5 6" key="1">
    <citation type="submission" date="2024-09" db="EMBL/GenBank/DDBJ databases">
        <authorList>
            <person name="D'Angelo T."/>
        </authorList>
    </citation>
    <scope>NUCLEOTIDE SEQUENCE [LARGE SCALE GENOMIC DNA]</scope>
    <source>
        <strain evidence="5">SAG AM-320-E07</strain>
    </source>
</reference>
<comment type="function">
    <text evidence="4">Acts as an anti-CsrA protein, binds CsrA and prevents it from repressing translation of its target genes, one of which is flagellin. Binds to flagellin and participates in the assembly of the flagellum.</text>
</comment>
<dbReference type="HAMAP" id="MF_01185">
    <property type="entry name" value="FliW"/>
    <property type="match status" value="1"/>
</dbReference>